<evidence type="ECO:0000259" key="2">
    <source>
        <dbReference type="Pfam" id="PF07969"/>
    </source>
</evidence>
<dbReference type="InterPro" id="IPR033932">
    <property type="entry name" value="YtcJ-like"/>
</dbReference>
<reference evidence="3 4" key="1">
    <citation type="journal article" date="2022" name="Genome Biol. Evol.">
        <title>Host diet, physiology and behaviors set the stage for Lachnospiraceae cladogenesis.</title>
        <authorList>
            <person name="Vera-Ponce De Leon A."/>
            <person name="Schneider M."/>
            <person name="Jahnes B.C."/>
            <person name="Sadowski V."/>
            <person name="Camuy-Velez L.A."/>
            <person name="Duan J."/>
            <person name="Sabree Z.L."/>
        </authorList>
    </citation>
    <scope>NUCLEOTIDE SEQUENCE [LARGE SCALE GENOMIC DNA]</scope>
    <source>
        <strain evidence="3 4">PAL227</strain>
    </source>
</reference>
<name>A0ABT1EI28_9FIRM</name>
<comment type="caution">
    <text evidence="3">The sequence shown here is derived from an EMBL/GenBank/DDBJ whole genome shotgun (WGS) entry which is preliminary data.</text>
</comment>
<dbReference type="PROSITE" id="PS51257">
    <property type="entry name" value="PROKAR_LIPOPROTEIN"/>
    <property type="match status" value="1"/>
</dbReference>
<dbReference type="Proteomes" id="UP001523565">
    <property type="component" value="Unassembled WGS sequence"/>
</dbReference>
<sequence>MKKKLLLTAGVLVMATSLFACKKEATKEEVSDIVYFENGVVYTSTEEDTIAESLAVEDGKIVFVGSAKDGESYKEKAKEVVDLDGGMLMPGFIDGHIHTVTPNFFDFNLLSDTEVDAALKTIETYVSENPDKELYSAYGYLTSMFEGEELEKGPSKERLDKICPDKPLAIFSFDGHAAWLNSKAFELSQITPETKVTPGGEIPLTASGELWGSLKDSALSMIAPELLELSDDKAEDVLTEYQTLMNSYGYTSIMAFPGNGFMPIPWKGFASLMDEDQLTLRVHGAGIVKSWSIDEDLETVKKLHEEYDSDLLACTSAKIFADGVMDSKSAYMLAPYEGEPDNYGETAWSQDDLNKVFVSLNEANIQAHVHAIGDGATRLALNAAEYAKENVAEGDYRNAITHLQIVADEDKPRFGELDVLAVTQPYWALKQPDYWKEIEHASLGDRADTEYPLKSLQDAGATIVAASDYPVTIDPNPFIAVETGVTRNLADATPYGVEEITDMDDPQWLLAPEERLSVEDMIRAYTVNAAFSIFSDDVTGTLEVGKSADLIVVDQNILEVNPVDISNTKVLQTYLQGKKVFDRNTKVD</sequence>
<dbReference type="Gene3D" id="2.30.40.10">
    <property type="entry name" value="Urease, subunit C, domain 1"/>
    <property type="match status" value="1"/>
</dbReference>
<feature type="chain" id="PRO_5045173835" evidence="1">
    <location>
        <begin position="21"/>
        <end position="588"/>
    </location>
</feature>
<evidence type="ECO:0000256" key="1">
    <source>
        <dbReference type="SAM" id="SignalP"/>
    </source>
</evidence>
<dbReference type="EMBL" id="JAMZFV010000012">
    <property type="protein sequence ID" value="MCP1110338.1"/>
    <property type="molecule type" value="Genomic_DNA"/>
</dbReference>
<dbReference type="RefSeq" id="WP_262069219.1">
    <property type="nucleotide sequence ID" value="NZ_JAMXOC010000012.1"/>
</dbReference>
<keyword evidence="1" id="KW-0732">Signal</keyword>
<proteinExistence type="predicted"/>
<protein>
    <submittedName>
        <fullName evidence="3">Amidohydrolase</fullName>
    </submittedName>
</protein>
<dbReference type="InterPro" id="IPR013108">
    <property type="entry name" value="Amidohydro_3"/>
</dbReference>
<dbReference type="InterPro" id="IPR011059">
    <property type="entry name" value="Metal-dep_hydrolase_composite"/>
</dbReference>
<dbReference type="Gene3D" id="3.20.20.140">
    <property type="entry name" value="Metal-dependent hydrolases"/>
    <property type="match status" value="1"/>
</dbReference>
<evidence type="ECO:0000313" key="3">
    <source>
        <dbReference type="EMBL" id="MCP1110338.1"/>
    </source>
</evidence>
<dbReference type="SUPFAM" id="SSF51338">
    <property type="entry name" value="Composite domain of metallo-dependent hydrolases"/>
    <property type="match status" value="1"/>
</dbReference>
<feature type="signal peptide" evidence="1">
    <location>
        <begin position="1"/>
        <end position="20"/>
    </location>
</feature>
<evidence type="ECO:0000313" key="4">
    <source>
        <dbReference type="Proteomes" id="UP001523565"/>
    </source>
</evidence>
<dbReference type="SUPFAM" id="SSF51556">
    <property type="entry name" value="Metallo-dependent hydrolases"/>
    <property type="match status" value="1"/>
</dbReference>
<gene>
    <name evidence="3" type="ORF">NK118_08745</name>
</gene>
<dbReference type="Pfam" id="PF07969">
    <property type="entry name" value="Amidohydro_3"/>
    <property type="match status" value="1"/>
</dbReference>
<accession>A0ABT1EI28</accession>
<feature type="domain" description="Amidohydrolase 3" evidence="2">
    <location>
        <begin position="79"/>
        <end position="581"/>
    </location>
</feature>
<keyword evidence="4" id="KW-1185">Reference proteome</keyword>
<dbReference type="Gene3D" id="3.10.310.70">
    <property type="match status" value="1"/>
</dbReference>
<dbReference type="InterPro" id="IPR032466">
    <property type="entry name" value="Metal_Hydrolase"/>
</dbReference>
<dbReference type="CDD" id="cd01300">
    <property type="entry name" value="YtcJ_like"/>
    <property type="match status" value="1"/>
</dbReference>
<dbReference type="PANTHER" id="PTHR22642">
    <property type="entry name" value="IMIDAZOLONEPROPIONASE"/>
    <property type="match status" value="1"/>
</dbReference>
<organism evidence="3 4">
    <name type="scientific">Ohessyouella blattaphilus</name>
    <dbReference type="NCBI Taxonomy" id="2949333"/>
    <lineage>
        <taxon>Bacteria</taxon>
        <taxon>Bacillati</taxon>
        <taxon>Bacillota</taxon>
        <taxon>Clostridia</taxon>
        <taxon>Lachnospirales</taxon>
        <taxon>Lachnospiraceae</taxon>
        <taxon>Ohessyouella</taxon>
    </lineage>
</organism>
<dbReference type="PANTHER" id="PTHR22642:SF20">
    <property type="entry name" value="AMIDOHYDROLASE 3 DOMAIN-CONTAINING PROTEIN"/>
    <property type="match status" value="1"/>
</dbReference>